<dbReference type="InterPro" id="IPR052021">
    <property type="entry name" value="Type-I_RS_S_subunit"/>
</dbReference>
<dbReference type="GO" id="GO:0003677">
    <property type="term" value="F:DNA binding"/>
    <property type="evidence" value="ECO:0007669"/>
    <property type="project" value="UniProtKB-KW"/>
</dbReference>
<dbReference type="KEGG" id="sba:Sulba_2351"/>
<dbReference type="PANTHER" id="PTHR30408:SF13">
    <property type="entry name" value="TYPE I RESTRICTION ENZYME HINDI SPECIFICITY SUBUNIT"/>
    <property type="match status" value="1"/>
</dbReference>
<name>I3Y096_SULBS</name>
<dbReference type="eggNOG" id="COG0732">
    <property type="taxonomic scope" value="Bacteria"/>
</dbReference>
<organism evidence="5 6">
    <name type="scientific">Sulfurospirillum barnesii (strain ATCC 700032 / DSM 10660 / SES-3)</name>
    <dbReference type="NCBI Taxonomy" id="760154"/>
    <lineage>
        <taxon>Bacteria</taxon>
        <taxon>Pseudomonadati</taxon>
        <taxon>Campylobacterota</taxon>
        <taxon>Epsilonproteobacteria</taxon>
        <taxon>Campylobacterales</taxon>
        <taxon>Sulfurospirillaceae</taxon>
        <taxon>Sulfurospirillum</taxon>
    </lineage>
</organism>
<evidence type="ECO:0000256" key="2">
    <source>
        <dbReference type="ARBA" id="ARBA00022747"/>
    </source>
</evidence>
<feature type="domain" description="Type I restriction modification DNA specificity" evidence="4">
    <location>
        <begin position="2"/>
        <end position="177"/>
    </location>
</feature>
<feature type="domain" description="Type I restriction modification DNA specificity" evidence="4">
    <location>
        <begin position="194"/>
        <end position="346"/>
    </location>
</feature>
<evidence type="ECO:0000259" key="4">
    <source>
        <dbReference type="Pfam" id="PF01420"/>
    </source>
</evidence>
<evidence type="ECO:0000313" key="5">
    <source>
        <dbReference type="EMBL" id="AFL69620.1"/>
    </source>
</evidence>
<dbReference type="STRING" id="760154.Sulba_2351"/>
<dbReference type="InterPro" id="IPR000055">
    <property type="entry name" value="Restrct_endonuc_typeI_TRD"/>
</dbReference>
<dbReference type="HOGENOM" id="CLU_021095_2_1_7"/>
<dbReference type="CDD" id="cd17288">
    <property type="entry name" value="RMtype1_S_LlaAI06ORF1089P_TRD1-CR1_like"/>
    <property type="match status" value="1"/>
</dbReference>
<dbReference type="EMBL" id="CP003333">
    <property type="protein sequence ID" value="AFL69620.1"/>
    <property type="molecule type" value="Genomic_DNA"/>
</dbReference>
<evidence type="ECO:0000256" key="1">
    <source>
        <dbReference type="ARBA" id="ARBA00010923"/>
    </source>
</evidence>
<evidence type="ECO:0000256" key="3">
    <source>
        <dbReference type="ARBA" id="ARBA00023125"/>
    </source>
</evidence>
<keyword evidence="6" id="KW-1185">Reference proteome</keyword>
<dbReference type="SUPFAM" id="SSF116734">
    <property type="entry name" value="DNA methylase specificity domain"/>
    <property type="match status" value="2"/>
</dbReference>
<gene>
    <name evidence="5" type="ordered locus">Sulba_2351</name>
</gene>
<protein>
    <submittedName>
        <fullName evidence="5">Restriction endonuclease S subunit</fullName>
    </submittedName>
</protein>
<proteinExistence type="inferred from homology"/>
<keyword evidence="5" id="KW-0540">Nuclease</keyword>
<reference evidence="5 6" key="1">
    <citation type="submission" date="2012-06" db="EMBL/GenBank/DDBJ databases">
        <title>Complete sequence of Sulfurospirillum barnesii SES-3.</title>
        <authorList>
            <consortium name="US DOE Joint Genome Institute"/>
            <person name="Lucas S."/>
            <person name="Han J."/>
            <person name="Lapidus A."/>
            <person name="Cheng J.-F."/>
            <person name="Goodwin L."/>
            <person name="Pitluck S."/>
            <person name="Peters L."/>
            <person name="Ovchinnikova G."/>
            <person name="Lu M."/>
            <person name="Detter J.C."/>
            <person name="Han C."/>
            <person name="Tapia R."/>
            <person name="Land M."/>
            <person name="Hauser L."/>
            <person name="Kyrpides N."/>
            <person name="Ivanova N."/>
            <person name="Pagani I."/>
            <person name="Stolz J."/>
            <person name="Arkin A."/>
            <person name="Dehal P."/>
            <person name="Oremland R."/>
            <person name="Saltikov C."/>
            <person name="Basu P."/>
            <person name="Hollibaugh J."/>
            <person name="Newman D."/>
            <person name="Stolyar S."/>
            <person name="Hazen T."/>
            <person name="Woyke T."/>
        </authorList>
    </citation>
    <scope>NUCLEOTIDE SEQUENCE [LARGE SCALE GENOMIC DNA]</scope>
    <source>
        <strain evidence="6">ATCC 700032 / DSM 10660 / SES-3</strain>
    </source>
</reference>
<dbReference type="PANTHER" id="PTHR30408">
    <property type="entry name" value="TYPE-1 RESTRICTION ENZYME ECOKI SPECIFICITY PROTEIN"/>
    <property type="match status" value="1"/>
</dbReference>
<dbReference type="Gene3D" id="1.10.287.1120">
    <property type="entry name" value="Bipartite methylase S protein"/>
    <property type="match status" value="1"/>
</dbReference>
<keyword evidence="3" id="KW-0238">DNA-binding</keyword>
<dbReference type="InterPro" id="IPR044946">
    <property type="entry name" value="Restrct_endonuc_typeI_TRD_sf"/>
</dbReference>
<evidence type="ECO:0000313" key="6">
    <source>
        <dbReference type="Proteomes" id="UP000006176"/>
    </source>
</evidence>
<dbReference type="AlphaFoldDB" id="I3Y096"/>
<dbReference type="Pfam" id="PF01420">
    <property type="entry name" value="Methylase_S"/>
    <property type="match status" value="2"/>
</dbReference>
<dbReference type="REBASE" id="49047">
    <property type="entry name" value="S.Sba3III"/>
</dbReference>
<dbReference type="GO" id="GO:0004519">
    <property type="term" value="F:endonuclease activity"/>
    <property type="evidence" value="ECO:0007669"/>
    <property type="project" value="UniProtKB-KW"/>
</dbReference>
<dbReference type="Proteomes" id="UP000006176">
    <property type="component" value="Chromosome"/>
</dbReference>
<accession>I3Y096</accession>
<keyword evidence="2" id="KW-0680">Restriction system</keyword>
<sequence length="375" mass="43274">MGEVAEITSSKRIFYSEYVPSGIPFWRSKEVIEKFNRKKISTDLFISHDKYQEIKSKFGVPQQNDILLTSVGTLGIPYLVQHDEQFYFKDGNLTWIKNIDNELLDPIFLFKWLSSSVGKESLREITIGSTQEALTIAGLKTLELLLPPLEEQRAIAEVLSSLDDKIDLLHRQNKTLEDLAQTLFRQWFIEEAREEWEEVTLSDVMELKYGKDHKHLNDGKVPIYGSGGIMRYGDTAIYNQESILIPRKGTLNNIFYVDEPFWTVDTIFWSKINSEKISGKLLFEFLKTLNFSNMNVGSAVPSLTTKVLNEISFALPSLQEQEKFKIYTDNAWDKIKQNQKQIQTLENLRDTLLPKLLSGEVRVNQSKERTSICNK</sequence>
<dbReference type="PATRIC" id="fig|760154.4.peg.2346"/>
<keyword evidence="5" id="KW-0378">Hydrolase</keyword>
<comment type="similarity">
    <text evidence="1">Belongs to the type-I restriction system S methylase family.</text>
</comment>
<keyword evidence="5" id="KW-0255">Endonuclease</keyword>
<dbReference type="Gene3D" id="3.90.220.20">
    <property type="entry name" value="DNA methylase specificity domains"/>
    <property type="match status" value="2"/>
</dbReference>
<dbReference type="GO" id="GO:0009307">
    <property type="term" value="P:DNA restriction-modification system"/>
    <property type="evidence" value="ECO:0007669"/>
    <property type="project" value="UniProtKB-KW"/>
</dbReference>